<dbReference type="SUPFAM" id="SSF49503">
    <property type="entry name" value="Cupredoxins"/>
    <property type="match status" value="3"/>
</dbReference>
<protein>
    <recommendedName>
        <fullName evidence="8">Laccase</fullName>
    </recommendedName>
</protein>
<evidence type="ECO:0008006" key="8">
    <source>
        <dbReference type="Google" id="ProtNLM"/>
    </source>
</evidence>
<evidence type="ECO:0000313" key="7">
    <source>
        <dbReference type="Proteomes" id="UP000650467"/>
    </source>
</evidence>
<gene>
    <name evidence="6" type="ORF">HXX76_001489</name>
</gene>
<dbReference type="EMBL" id="JAEHOC010000002">
    <property type="protein sequence ID" value="KAG2444745.1"/>
    <property type="molecule type" value="Genomic_DNA"/>
</dbReference>
<reference evidence="6" key="1">
    <citation type="journal article" date="2020" name="bioRxiv">
        <title>Comparative genomics of Chlamydomonas.</title>
        <authorList>
            <person name="Craig R.J."/>
            <person name="Hasan A.R."/>
            <person name="Ness R.W."/>
            <person name="Keightley P.D."/>
        </authorList>
    </citation>
    <scope>NUCLEOTIDE SEQUENCE</scope>
    <source>
        <strain evidence="6">SAG 7.73</strain>
    </source>
</reference>
<dbReference type="Pfam" id="PF00394">
    <property type="entry name" value="Cu-oxidase"/>
    <property type="match status" value="1"/>
</dbReference>
<evidence type="ECO:0000259" key="5">
    <source>
        <dbReference type="Pfam" id="PF07732"/>
    </source>
</evidence>
<dbReference type="InterPro" id="IPR008972">
    <property type="entry name" value="Cupredoxin"/>
</dbReference>
<evidence type="ECO:0000313" key="6">
    <source>
        <dbReference type="EMBL" id="KAG2444745.1"/>
    </source>
</evidence>
<accession>A0A835WC83</accession>
<dbReference type="AlphaFoldDB" id="A0A835WC83"/>
<dbReference type="CDD" id="cd04205">
    <property type="entry name" value="CuRO_2_LCC_like"/>
    <property type="match status" value="1"/>
</dbReference>
<comment type="similarity">
    <text evidence="1">Belongs to the multicopper oxidase family.</text>
</comment>
<name>A0A835WC83_CHLIN</name>
<dbReference type="OrthoDB" id="2121828at2759"/>
<feature type="domain" description="Plastocyanin-like" evidence="3">
    <location>
        <begin position="202"/>
        <end position="394"/>
    </location>
</feature>
<feature type="domain" description="Plastocyanin-like" evidence="4">
    <location>
        <begin position="584"/>
        <end position="675"/>
    </location>
</feature>
<proteinExistence type="inferred from homology"/>
<evidence type="ECO:0000259" key="4">
    <source>
        <dbReference type="Pfam" id="PF07731"/>
    </source>
</evidence>
<dbReference type="CDD" id="cd04206">
    <property type="entry name" value="CuRO_1_LCC_like"/>
    <property type="match status" value="1"/>
</dbReference>
<dbReference type="Proteomes" id="UP000650467">
    <property type="component" value="Unassembled WGS sequence"/>
</dbReference>
<dbReference type="Gene3D" id="2.60.40.420">
    <property type="entry name" value="Cupredoxins - blue copper proteins"/>
    <property type="match status" value="3"/>
</dbReference>
<dbReference type="InterPro" id="IPR001117">
    <property type="entry name" value="Cu-oxidase_2nd"/>
</dbReference>
<dbReference type="InterPro" id="IPR011707">
    <property type="entry name" value="Cu-oxidase-like_N"/>
</dbReference>
<evidence type="ECO:0000259" key="3">
    <source>
        <dbReference type="Pfam" id="PF00394"/>
    </source>
</evidence>
<keyword evidence="2" id="KW-0732">Signal</keyword>
<sequence>MARTASSAWRLCAALLLVALGVARAGPALVPDSVKPDPKGDGFIVTFTLNVTVAYGAPSCFSRSIVLTSGLFEPAIVINQGDTLRINLINNIPATFPTVSDGISIHYHGLRMSGPAAWLDGVSYIGLCPVAPGSSYEYEFKVNDPPGTYLWHDHAAGFKGDGLEGPLIVLPPRAGPPVMPQPGAAPAWPPAAQPDMWAYDGDHTLFLSDWYHATTSSMLFRLNQPFDSAKVTNDSGAWNWVGNPQAVLINGAGFYGDCSLYPVAGGGPTPPACAPSAFTVAAGRSAQQPWASNNNPGCTHTQVTVQPGKTYRLRLVNAALLVYMSVCFEGHNVTLIAADAVPVAPVSTQCVDVNSGQRIDVLLTADQPAANYWISVAAQYRTGAPAGYAVLNYAAPGVNASTFPATAAPQPVNITPWSADMNAKVVLAPELLVPSSDPKVARYRRPGQASLAPPPTAGKVVFVNLSQPLFSESGQLRWALDNVAMPRTPPCQPLLSSLRKDPKYLTKQAVPASQVNGTGVGPNVLVGTAGKSRTTPVYYEGLSPVPVYPAVGLHIVELAGGAVVDLIVNNNPANSFNGDLRPTVGATRTAMEQHPFHLHGHRFWVLGRGADGNYNASAHAAGLNTANPAYRDTVTIAAGGWAVLRFVADNPGIWPFHCHLLPHIFMGQQLYFVEDIKNLAPPPSKTPKCPSACRYNFAPYTKSWLRAKYGMSGWELPPL</sequence>
<dbReference type="InterPro" id="IPR045087">
    <property type="entry name" value="Cu-oxidase_fam"/>
</dbReference>
<comment type="caution">
    <text evidence="6">The sequence shown here is derived from an EMBL/GenBank/DDBJ whole genome shotgun (WGS) entry which is preliminary data.</text>
</comment>
<feature type="signal peptide" evidence="2">
    <location>
        <begin position="1"/>
        <end position="25"/>
    </location>
</feature>
<dbReference type="GO" id="GO:0016491">
    <property type="term" value="F:oxidoreductase activity"/>
    <property type="evidence" value="ECO:0007669"/>
    <property type="project" value="InterPro"/>
</dbReference>
<feature type="domain" description="Plastocyanin-like" evidence="5">
    <location>
        <begin position="65"/>
        <end position="172"/>
    </location>
</feature>
<dbReference type="InterPro" id="IPR011706">
    <property type="entry name" value="Cu-oxidase_C"/>
</dbReference>
<dbReference type="PANTHER" id="PTHR11709:SF511">
    <property type="entry name" value="LACCASE"/>
    <property type="match status" value="1"/>
</dbReference>
<evidence type="ECO:0000256" key="2">
    <source>
        <dbReference type="SAM" id="SignalP"/>
    </source>
</evidence>
<dbReference type="Pfam" id="PF07732">
    <property type="entry name" value="Cu-oxidase_3"/>
    <property type="match status" value="1"/>
</dbReference>
<dbReference type="Pfam" id="PF07731">
    <property type="entry name" value="Cu-oxidase_2"/>
    <property type="match status" value="1"/>
</dbReference>
<organism evidence="6 7">
    <name type="scientific">Chlamydomonas incerta</name>
    <dbReference type="NCBI Taxonomy" id="51695"/>
    <lineage>
        <taxon>Eukaryota</taxon>
        <taxon>Viridiplantae</taxon>
        <taxon>Chlorophyta</taxon>
        <taxon>core chlorophytes</taxon>
        <taxon>Chlorophyceae</taxon>
        <taxon>CS clade</taxon>
        <taxon>Chlamydomonadales</taxon>
        <taxon>Chlamydomonadaceae</taxon>
        <taxon>Chlamydomonas</taxon>
    </lineage>
</organism>
<feature type="chain" id="PRO_5032496852" description="Laccase" evidence="2">
    <location>
        <begin position="26"/>
        <end position="719"/>
    </location>
</feature>
<dbReference type="PANTHER" id="PTHR11709">
    <property type="entry name" value="MULTI-COPPER OXIDASE"/>
    <property type="match status" value="1"/>
</dbReference>
<dbReference type="GO" id="GO:0005507">
    <property type="term" value="F:copper ion binding"/>
    <property type="evidence" value="ECO:0007669"/>
    <property type="project" value="InterPro"/>
</dbReference>
<evidence type="ECO:0000256" key="1">
    <source>
        <dbReference type="ARBA" id="ARBA00010609"/>
    </source>
</evidence>
<keyword evidence="7" id="KW-1185">Reference proteome</keyword>